<proteinExistence type="predicted"/>
<keyword evidence="1" id="KW-0732">Signal</keyword>
<evidence type="ECO:0000313" key="2">
    <source>
        <dbReference type="EMBL" id="KAG2850591.1"/>
    </source>
</evidence>
<evidence type="ECO:0000313" key="3">
    <source>
        <dbReference type="EMBL" id="KAG6943502.1"/>
    </source>
</evidence>
<dbReference type="AlphaFoldDB" id="A0A329SKI7"/>
<dbReference type="OrthoDB" id="10274808at2759"/>
<dbReference type="EMBL" id="MJFZ01000145">
    <property type="protein sequence ID" value="RAW36218.1"/>
    <property type="molecule type" value="Genomic_DNA"/>
</dbReference>
<dbReference type="Proteomes" id="UP000735874">
    <property type="component" value="Unassembled WGS sequence"/>
</dbReference>
<protein>
    <submittedName>
        <fullName evidence="4">Uncharacterized protein</fullName>
    </submittedName>
</protein>
<name>A0A329SKI7_9STRA</name>
<evidence type="ECO:0000313" key="4">
    <source>
        <dbReference type="EMBL" id="RAW36218.1"/>
    </source>
</evidence>
<dbReference type="VEuPathDB" id="FungiDB:PC110_g7498"/>
<comment type="caution">
    <text evidence="4">The sequence shown here is derived from an EMBL/GenBank/DDBJ whole genome shotgun (WGS) entry which is preliminary data.</text>
</comment>
<dbReference type="Proteomes" id="UP000688947">
    <property type="component" value="Unassembled WGS sequence"/>
</dbReference>
<dbReference type="Proteomes" id="UP000251314">
    <property type="component" value="Unassembled WGS sequence"/>
</dbReference>
<reference evidence="3" key="3">
    <citation type="submission" date="2021-01" db="EMBL/GenBank/DDBJ databases">
        <title>Phytophthora aleatoria, a newly-described species from Pinus radiata is distinct from Phytophthora cactorum isolates based on comparative genomics.</title>
        <authorList>
            <person name="Mcdougal R."/>
            <person name="Panda P."/>
            <person name="Williams N."/>
            <person name="Studholme D.J."/>
        </authorList>
    </citation>
    <scope>NUCLEOTIDE SEQUENCE</scope>
    <source>
        <strain evidence="3">NZFS 3830</strain>
    </source>
</reference>
<evidence type="ECO:0000313" key="5">
    <source>
        <dbReference type="Proteomes" id="UP000251314"/>
    </source>
</evidence>
<dbReference type="EMBL" id="RCMG01000672">
    <property type="protein sequence ID" value="KAG2850591.1"/>
    <property type="molecule type" value="Genomic_DNA"/>
</dbReference>
<gene>
    <name evidence="3" type="ORF">JG687_00018416</name>
    <name evidence="4" type="ORF">PC110_g7498</name>
    <name evidence="2" type="ORF">PC113_g16651</name>
</gene>
<dbReference type="EMBL" id="JAENGZ010002518">
    <property type="protein sequence ID" value="KAG6943502.1"/>
    <property type="molecule type" value="Genomic_DNA"/>
</dbReference>
<keyword evidence="5" id="KW-1185">Reference proteome</keyword>
<feature type="signal peptide" evidence="1">
    <location>
        <begin position="1"/>
        <end position="24"/>
    </location>
</feature>
<feature type="chain" id="PRO_5040067959" evidence="1">
    <location>
        <begin position="25"/>
        <end position="145"/>
    </location>
</feature>
<evidence type="ECO:0000256" key="1">
    <source>
        <dbReference type="SAM" id="SignalP"/>
    </source>
</evidence>
<reference evidence="2" key="2">
    <citation type="submission" date="2018-10" db="EMBL/GenBank/DDBJ databases">
        <title>Effector identification in a new, highly contiguous assembly of the strawberry crown rot pathogen Phytophthora cactorum.</title>
        <authorList>
            <person name="Armitage A.D."/>
            <person name="Nellist C.F."/>
            <person name="Bates H."/>
            <person name="Vickerstaff R.J."/>
            <person name="Harrison R.J."/>
        </authorList>
    </citation>
    <scope>NUCLEOTIDE SEQUENCE</scope>
    <source>
        <strain evidence="2">15-7</strain>
    </source>
</reference>
<organism evidence="4 5">
    <name type="scientific">Phytophthora cactorum</name>
    <dbReference type="NCBI Taxonomy" id="29920"/>
    <lineage>
        <taxon>Eukaryota</taxon>
        <taxon>Sar</taxon>
        <taxon>Stramenopiles</taxon>
        <taxon>Oomycota</taxon>
        <taxon>Peronosporomycetes</taxon>
        <taxon>Peronosporales</taxon>
        <taxon>Peronosporaceae</taxon>
        <taxon>Phytophthora</taxon>
    </lineage>
</organism>
<reference evidence="4 5" key="1">
    <citation type="submission" date="2018-01" db="EMBL/GenBank/DDBJ databases">
        <title>Draft genome of the strawberry crown rot pathogen Phytophthora cactorum.</title>
        <authorList>
            <person name="Armitage A.D."/>
            <person name="Lysoe E."/>
            <person name="Nellist C.F."/>
            <person name="Harrison R.J."/>
            <person name="Brurberg M.B."/>
        </authorList>
    </citation>
    <scope>NUCLEOTIDE SEQUENCE [LARGE SCALE GENOMIC DNA]</scope>
    <source>
        <strain evidence="4 5">10300</strain>
    </source>
</reference>
<accession>A0A329SKI7</accession>
<sequence>MALSGDVATIVLCLISLSCQPGDGLTGDFRSRLRQIPRILIRWSGVLISGSVNQLSLLIPDPRVKPVDLRSSEAHLLKEMIVVLSKVIPLKRDVIESRLQIMNLPSLICQLTAQIPIAGSSGVLPTLDLHGLIVELLPKDADLVR</sequence>